<reference evidence="3" key="1">
    <citation type="journal article" date="2013" name="Nature">
        <title>Draft genome of the wheat A-genome progenitor Triticum urartu.</title>
        <authorList>
            <person name="Ling H.Q."/>
            <person name="Zhao S."/>
            <person name="Liu D."/>
            <person name="Wang J."/>
            <person name="Sun H."/>
            <person name="Zhang C."/>
            <person name="Fan H."/>
            <person name="Li D."/>
            <person name="Dong L."/>
            <person name="Tao Y."/>
            <person name="Gao C."/>
            <person name="Wu H."/>
            <person name="Li Y."/>
            <person name="Cui Y."/>
            <person name="Guo X."/>
            <person name="Zheng S."/>
            <person name="Wang B."/>
            <person name="Yu K."/>
            <person name="Liang Q."/>
            <person name="Yang W."/>
            <person name="Lou X."/>
            <person name="Chen J."/>
            <person name="Feng M."/>
            <person name="Jian J."/>
            <person name="Zhang X."/>
            <person name="Luo G."/>
            <person name="Jiang Y."/>
            <person name="Liu J."/>
            <person name="Wang Z."/>
            <person name="Sha Y."/>
            <person name="Zhang B."/>
            <person name="Wu H."/>
            <person name="Tang D."/>
            <person name="Shen Q."/>
            <person name="Xue P."/>
            <person name="Zou S."/>
            <person name="Wang X."/>
            <person name="Liu X."/>
            <person name="Wang F."/>
            <person name="Yang Y."/>
            <person name="An X."/>
            <person name="Dong Z."/>
            <person name="Zhang K."/>
            <person name="Zhang X."/>
            <person name="Luo M.C."/>
            <person name="Dvorak J."/>
            <person name="Tong Y."/>
            <person name="Wang J."/>
            <person name="Yang H."/>
            <person name="Li Z."/>
            <person name="Wang D."/>
            <person name="Zhang A."/>
            <person name="Wang J."/>
        </authorList>
    </citation>
    <scope>NUCLEOTIDE SEQUENCE</scope>
    <source>
        <strain evidence="3">cv. G1812</strain>
    </source>
</reference>
<proteinExistence type="predicted"/>
<keyword evidence="1" id="KW-0378">Hydrolase</keyword>
<dbReference type="GO" id="GO:0008422">
    <property type="term" value="F:beta-glucosidase activity"/>
    <property type="evidence" value="ECO:0007669"/>
    <property type="project" value="TreeGrafter"/>
</dbReference>
<sequence>MDKGVSTVTISYSSWNRVKMHANLDLVPGYLKNTPKLQGFITSNWEGIDRITTPAGSDYSLGQGFYPCRP</sequence>
<dbReference type="InterPro" id="IPR017853">
    <property type="entry name" value="GH"/>
</dbReference>
<dbReference type="GO" id="GO:0009251">
    <property type="term" value="P:glucan catabolic process"/>
    <property type="evidence" value="ECO:0007669"/>
    <property type="project" value="TreeGrafter"/>
</dbReference>
<dbReference type="InterPro" id="IPR036962">
    <property type="entry name" value="Glyco_hydro_3_N_sf"/>
</dbReference>
<reference evidence="2" key="3">
    <citation type="submission" date="2022-06" db="UniProtKB">
        <authorList>
            <consortium name="EnsemblPlants"/>
        </authorList>
    </citation>
    <scope>IDENTIFICATION</scope>
</reference>
<dbReference type="SUPFAM" id="SSF51445">
    <property type="entry name" value="(Trans)glycosidases"/>
    <property type="match status" value="1"/>
</dbReference>
<dbReference type="PANTHER" id="PTHR30620:SF83">
    <property type="entry name" value="GLYCOSYL HYDROLASE FAMILY 3 N TERMINAL DOMAIN CONTAINING PROTEIN, EXPRESSED"/>
    <property type="match status" value="1"/>
</dbReference>
<dbReference type="Gramene" id="TuG1812G0300001567.01.T01">
    <property type="protein sequence ID" value="TuG1812G0300001567.01.T01"/>
    <property type="gene ID" value="TuG1812G0300001567.01"/>
</dbReference>
<protein>
    <submittedName>
        <fullName evidence="2">Uncharacterized protein</fullName>
    </submittedName>
</protein>
<dbReference type="InterPro" id="IPR051915">
    <property type="entry name" value="Cellulose_Degrad_GH3"/>
</dbReference>
<evidence type="ECO:0000313" key="2">
    <source>
        <dbReference type="EnsemblPlants" id="TuG1812G0300001567.01.T01"/>
    </source>
</evidence>
<dbReference type="PANTHER" id="PTHR30620">
    <property type="entry name" value="PERIPLASMIC BETA-GLUCOSIDASE-RELATED"/>
    <property type="match status" value="1"/>
</dbReference>
<dbReference type="AlphaFoldDB" id="A0A8R7TSU4"/>
<name>A0A8R7TSU4_TRIUA</name>
<dbReference type="EnsemblPlants" id="TuG1812G0300001567.01.T01">
    <property type="protein sequence ID" value="TuG1812G0300001567.01.T01"/>
    <property type="gene ID" value="TuG1812G0300001567.01"/>
</dbReference>
<evidence type="ECO:0000313" key="3">
    <source>
        <dbReference type="Proteomes" id="UP000015106"/>
    </source>
</evidence>
<reference evidence="2" key="2">
    <citation type="submission" date="2018-03" db="EMBL/GenBank/DDBJ databases">
        <title>The Triticum urartu genome reveals the dynamic nature of wheat genome evolution.</title>
        <authorList>
            <person name="Ling H."/>
            <person name="Ma B."/>
            <person name="Shi X."/>
            <person name="Liu H."/>
            <person name="Dong L."/>
            <person name="Sun H."/>
            <person name="Cao Y."/>
            <person name="Gao Q."/>
            <person name="Zheng S."/>
            <person name="Li Y."/>
            <person name="Yu Y."/>
            <person name="Du H."/>
            <person name="Qi M."/>
            <person name="Li Y."/>
            <person name="Yu H."/>
            <person name="Cui Y."/>
            <person name="Wang N."/>
            <person name="Chen C."/>
            <person name="Wu H."/>
            <person name="Zhao Y."/>
            <person name="Zhang J."/>
            <person name="Li Y."/>
            <person name="Zhou W."/>
            <person name="Zhang B."/>
            <person name="Hu W."/>
            <person name="Eijk M."/>
            <person name="Tang J."/>
            <person name="Witsenboer H."/>
            <person name="Zhao S."/>
            <person name="Li Z."/>
            <person name="Zhang A."/>
            <person name="Wang D."/>
            <person name="Liang C."/>
        </authorList>
    </citation>
    <scope>NUCLEOTIDE SEQUENCE [LARGE SCALE GENOMIC DNA]</scope>
    <source>
        <strain evidence="2">cv. G1812</strain>
    </source>
</reference>
<accession>A0A8R7TSU4</accession>
<dbReference type="Proteomes" id="UP000015106">
    <property type="component" value="Chromosome 3"/>
</dbReference>
<keyword evidence="3" id="KW-1185">Reference proteome</keyword>
<evidence type="ECO:0000256" key="1">
    <source>
        <dbReference type="ARBA" id="ARBA00022801"/>
    </source>
</evidence>
<organism evidence="2 3">
    <name type="scientific">Triticum urartu</name>
    <name type="common">Red wild einkorn</name>
    <name type="synonym">Crithodium urartu</name>
    <dbReference type="NCBI Taxonomy" id="4572"/>
    <lineage>
        <taxon>Eukaryota</taxon>
        <taxon>Viridiplantae</taxon>
        <taxon>Streptophyta</taxon>
        <taxon>Embryophyta</taxon>
        <taxon>Tracheophyta</taxon>
        <taxon>Spermatophyta</taxon>
        <taxon>Magnoliopsida</taxon>
        <taxon>Liliopsida</taxon>
        <taxon>Poales</taxon>
        <taxon>Poaceae</taxon>
        <taxon>BOP clade</taxon>
        <taxon>Pooideae</taxon>
        <taxon>Triticodae</taxon>
        <taxon>Triticeae</taxon>
        <taxon>Triticinae</taxon>
        <taxon>Triticum</taxon>
    </lineage>
</organism>
<dbReference type="Gene3D" id="3.20.20.300">
    <property type="entry name" value="Glycoside hydrolase, family 3, N-terminal domain"/>
    <property type="match status" value="1"/>
</dbReference>